<feature type="region of interest" description="Disordered" evidence="1">
    <location>
        <begin position="1"/>
        <end position="166"/>
    </location>
</feature>
<evidence type="ECO:0000313" key="2">
    <source>
        <dbReference type="EMBL" id="MBK5898005.1"/>
    </source>
</evidence>
<gene>
    <name evidence="2" type="ORF">JJN12_09505</name>
</gene>
<evidence type="ECO:0000313" key="3">
    <source>
        <dbReference type="Proteomes" id="UP000604730"/>
    </source>
</evidence>
<dbReference type="EMBL" id="JAEPRJ010000001">
    <property type="protein sequence ID" value="MBK5898005.1"/>
    <property type="molecule type" value="Genomic_DNA"/>
</dbReference>
<feature type="compositionally biased region" description="Polar residues" evidence="1">
    <location>
        <begin position="90"/>
        <end position="104"/>
    </location>
</feature>
<keyword evidence="3" id="KW-1185">Reference proteome</keyword>
<dbReference type="RefSeq" id="WP_208429454.1">
    <property type="nucleotide sequence ID" value="NZ_JAEPRJ010000001.1"/>
</dbReference>
<feature type="compositionally biased region" description="Low complexity" evidence="1">
    <location>
        <begin position="10"/>
        <end position="54"/>
    </location>
</feature>
<dbReference type="Proteomes" id="UP000604730">
    <property type="component" value="Unassembled WGS sequence"/>
</dbReference>
<sequence length="477" mass="52860">MKISRNTHTASSSSYRSSSKPSKPSSSSSAKPAKSSAAPSKPAKSSSPSKQVKPSLPPSKPQKTNPVPSKPVKKSTNSTLSKTVKKDSNSSKLITTGSGKTTSQSVNNVNVTKTGKVSNDNKKVSGGVKPVVQPNVVQSSKKNHKKDNNTDKKKRPNNGRESNNIVRGNYSITRSKTFSRENNYIKPVTKKFNSQRVLNGSAINIPSYIVPKIKKGEEKFPDIKKVIKFGIRMSKTITRFGQKFGIKKSTEVGFKIGSKGVLTNTGLKLAGKSALSILGKGVLLTVAIEHRQNYKKYDIIDRLKKDQKPKKIGKIIYEKLFKIDKTDTKATDKNEKTVKNDIKTNELNLNTKKLSKVNIAQIDRKLDFLFGKAMGREHNIHRTKSMQISLQHIGIHDNKAGRNALINHFEKVFNDPTSIVETKMKTFTYNELPDKPLGHYISTTRESFFMGPGGGVLFESLWKGNELESVIIKRGKY</sequence>
<name>A0ABS1J1S3_9FIRM</name>
<organism evidence="2 3">
    <name type="scientific">Catonella massiliensis</name>
    <dbReference type="NCBI Taxonomy" id="2799636"/>
    <lineage>
        <taxon>Bacteria</taxon>
        <taxon>Bacillati</taxon>
        <taxon>Bacillota</taxon>
        <taxon>Clostridia</taxon>
        <taxon>Lachnospirales</taxon>
        <taxon>Lachnospiraceae</taxon>
        <taxon>Catonella</taxon>
    </lineage>
</organism>
<reference evidence="2 3" key="1">
    <citation type="submission" date="2021-01" db="EMBL/GenBank/DDBJ databases">
        <title>Isolation and description of Catonella massiliensis sp. nov., a novel Catonella species, isolated from a stable periodontitis subject.</title>
        <authorList>
            <person name="Antezack A."/>
            <person name="Boxberger M."/>
            <person name="La Scola B."/>
            <person name="Monnet-Corti V."/>
        </authorList>
    </citation>
    <scope>NUCLEOTIDE SEQUENCE [LARGE SCALE GENOMIC DNA]</scope>
    <source>
        <strain evidence="2 3">Marseille-Q4567</strain>
    </source>
</reference>
<protein>
    <submittedName>
        <fullName evidence="2">Uncharacterized protein</fullName>
    </submittedName>
</protein>
<evidence type="ECO:0000256" key="1">
    <source>
        <dbReference type="SAM" id="MobiDB-lite"/>
    </source>
</evidence>
<feature type="compositionally biased region" description="Low complexity" evidence="1">
    <location>
        <begin position="105"/>
        <end position="118"/>
    </location>
</feature>
<accession>A0ABS1J1S3</accession>
<comment type="caution">
    <text evidence="2">The sequence shown here is derived from an EMBL/GenBank/DDBJ whole genome shotgun (WGS) entry which is preliminary data.</text>
</comment>
<proteinExistence type="predicted"/>